<sequence length="113" mass="12749">MDLLAIAPSEAPPDLRPTPDGGTLRAEMFEFPWLYLGEFTVDIGMRAKVRFLVERSVGDLALHRIRYDEGFEREPTLVAHFTEPAAGPTVWRPVWDGDRLSPSIEARSRAIAR</sequence>
<evidence type="ECO:0000313" key="2">
    <source>
        <dbReference type="Proteomes" id="UP000198662"/>
    </source>
</evidence>
<gene>
    <name evidence="1" type="ORF">SAMN05216298_3765</name>
</gene>
<dbReference type="Proteomes" id="UP000198662">
    <property type="component" value="Unassembled WGS sequence"/>
</dbReference>
<organism evidence="1 2">
    <name type="scientific">Glycomyces sambucus</name>
    <dbReference type="NCBI Taxonomy" id="380244"/>
    <lineage>
        <taxon>Bacteria</taxon>
        <taxon>Bacillati</taxon>
        <taxon>Actinomycetota</taxon>
        <taxon>Actinomycetes</taxon>
        <taxon>Glycomycetales</taxon>
        <taxon>Glycomycetaceae</taxon>
        <taxon>Glycomyces</taxon>
    </lineage>
</organism>
<protein>
    <submittedName>
        <fullName evidence="1">Uncharacterized protein</fullName>
    </submittedName>
</protein>
<name>A0A1G9JPD1_9ACTN</name>
<accession>A0A1G9JPD1</accession>
<proteinExistence type="predicted"/>
<reference evidence="2" key="1">
    <citation type="submission" date="2016-10" db="EMBL/GenBank/DDBJ databases">
        <authorList>
            <person name="Varghese N."/>
            <person name="Submissions S."/>
        </authorList>
    </citation>
    <scope>NUCLEOTIDE SEQUENCE [LARGE SCALE GENOMIC DNA]</scope>
    <source>
        <strain evidence="2">CGMCC 4.3147</strain>
    </source>
</reference>
<evidence type="ECO:0000313" key="1">
    <source>
        <dbReference type="EMBL" id="SDL39075.1"/>
    </source>
</evidence>
<keyword evidence="2" id="KW-1185">Reference proteome</keyword>
<dbReference type="AlphaFoldDB" id="A0A1G9JPD1"/>
<dbReference type="EMBL" id="FNGF01000005">
    <property type="protein sequence ID" value="SDL39075.1"/>
    <property type="molecule type" value="Genomic_DNA"/>
</dbReference>